<reference evidence="2 3" key="1">
    <citation type="submission" date="2019-07" db="EMBL/GenBank/DDBJ databases">
        <authorList>
            <person name="Jastrzebski P J."/>
            <person name="Paukszto L."/>
            <person name="Jastrzebski P J."/>
        </authorList>
    </citation>
    <scope>NUCLEOTIDE SEQUENCE [LARGE SCALE GENOMIC DNA]</scope>
    <source>
        <strain evidence="2 3">WMS-il1</strain>
    </source>
</reference>
<feature type="region of interest" description="Disordered" evidence="1">
    <location>
        <begin position="500"/>
        <end position="526"/>
    </location>
</feature>
<evidence type="ECO:0000313" key="2">
    <source>
        <dbReference type="EMBL" id="VUZ55894.1"/>
    </source>
</evidence>
<proteinExistence type="predicted"/>
<dbReference type="AlphaFoldDB" id="A0A564ZAS8"/>
<feature type="region of interest" description="Disordered" evidence="1">
    <location>
        <begin position="118"/>
        <end position="137"/>
    </location>
</feature>
<organism evidence="2 3">
    <name type="scientific">Hymenolepis diminuta</name>
    <name type="common">Rat tapeworm</name>
    <dbReference type="NCBI Taxonomy" id="6216"/>
    <lineage>
        <taxon>Eukaryota</taxon>
        <taxon>Metazoa</taxon>
        <taxon>Spiralia</taxon>
        <taxon>Lophotrochozoa</taxon>
        <taxon>Platyhelminthes</taxon>
        <taxon>Cestoda</taxon>
        <taxon>Eucestoda</taxon>
        <taxon>Cyclophyllidea</taxon>
        <taxon>Hymenolepididae</taxon>
        <taxon>Hymenolepis</taxon>
    </lineage>
</organism>
<protein>
    <submittedName>
        <fullName evidence="2">Uncharacterized protein</fullName>
    </submittedName>
</protein>
<keyword evidence="3" id="KW-1185">Reference proteome</keyword>
<accession>A0A564ZAS8</accession>
<name>A0A564ZAS8_HYMDI</name>
<evidence type="ECO:0000313" key="3">
    <source>
        <dbReference type="Proteomes" id="UP000321570"/>
    </source>
</evidence>
<dbReference type="Proteomes" id="UP000321570">
    <property type="component" value="Unassembled WGS sequence"/>
</dbReference>
<evidence type="ECO:0000256" key="1">
    <source>
        <dbReference type="SAM" id="MobiDB-lite"/>
    </source>
</evidence>
<dbReference type="EMBL" id="CABIJS010000697">
    <property type="protein sequence ID" value="VUZ55894.1"/>
    <property type="molecule type" value="Genomic_DNA"/>
</dbReference>
<feature type="region of interest" description="Disordered" evidence="1">
    <location>
        <begin position="267"/>
        <end position="323"/>
    </location>
</feature>
<gene>
    <name evidence="2" type="ORF">WMSIL1_LOCUS13505</name>
</gene>
<sequence length="593" mass="66303">MKSISHKRLRFLPLPEIEPSFENPLLYRSEIFSSVLSRQLDSPAFLPPNLGSVSSSLQLSESLSDFNAIEPDSEDTVALRERLEEMLSQLDDTLNENIASRRTSATRFISVPSTVDQMSIPERTPTPPPFLSPPISLSRRPTSVPLFNHSSELSHHCTNNSGLPRLGDGVSYILNSAPRLCETPNRSKIRIQSSIPGLQGRTRSLLAVAEAEERALRGRLDSLQSEMEKEVESEANEATISVNTSISETISQADSKLSSTINFYTTTTNNDNNEKMYPKSTVIGDDSLRVPSPPVLEEKLSLDDPNIPRQNKEDEEFPEPPSEILLPTLQSPGTMLNLIHQSGDQSELNIISVPKEENEETNHQIELRNTGNLVENWNKTAVDQTPQSPEFLSSSLTETSLSLKLSEPDTAVKRTLTGLLKEEFKQLKAAKETYKSKKKAIIELKTLLQLDSILPQPEELVPDAGPYISGELDRNSIPIDHQIGKILKLEDFKQSLSARVASAHPKKDPKSHQNSDNQPQEGLKPDHSDLEEVYAECLKLNRIVENYGKKFFFLERFPLTSGKCNILHQPSELNVKTYIFMIYFLIGAVCCKH</sequence>